<feature type="compositionally biased region" description="Low complexity" evidence="1">
    <location>
        <begin position="127"/>
        <end position="143"/>
    </location>
</feature>
<protein>
    <recommendedName>
        <fullName evidence="4">VWFA domain-containing protein</fullName>
    </recommendedName>
</protein>
<reference evidence="2 3" key="3">
    <citation type="journal article" date="2015" name="Genome Announc.">
        <title>Draft Genome Sequence of the Archiascomycetous Yeast Saitoella complicata.</title>
        <authorList>
            <person name="Yamauchi K."/>
            <person name="Kondo S."/>
            <person name="Hamamoto M."/>
            <person name="Takahashi Y."/>
            <person name="Ogura Y."/>
            <person name="Hayashi T."/>
            <person name="Nishida H."/>
        </authorList>
    </citation>
    <scope>NUCLEOTIDE SEQUENCE [LARGE SCALE GENOMIC DNA]</scope>
    <source>
        <strain evidence="2 3">NRRL Y-17804</strain>
    </source>
</reference>
<evidence type="ECO:0000256" key="1">
    <source>
        <dbReference type="SAM" id="MobiDB-lite"/>
    </source>
</evidence>
<keyword evidence="3" id="KW-1185">Reference proteome</keyword>
<feature type="compositionally biased region" description="Low complexity" evidence="1">
    <location>
        <begin position="93"/>
        <end position="112"/>
    </location>
</feature>
<dbReference type="STRING" id="698492.A0A0E9NI45"/>
<organism evidence="2 3">
    <name type="scientific">Saitoella complicata (strain BCRC 22490 / CBS 7301 / JCM 7358 / NBRC 10748 / NRRL Y-17804)</name>
    <dbReference type="NCBI Taxonomy" id="698492"/>
    <lineage>
        <taxon>Eukaryota</taxon>
        <taxon>Fungi</taxon>
        <taxon>Dikarya</taxon>
        <taxon>Ascomycota</taxon>
        <taxon>Taphrinomycotina</taxon>
        <taxon>Taphrinomycotina incertae sedis</taxon>
        <taxon>Saitoella</taxon>
    </lineage>
</organism>
<evidence type="ECO:0008006" key="4">
    <source>
        <dbReference type="Google" id="ProtNLM"/>
    </source>
</evidence>
<feature type="compositionally biased region" description="Low complexity" evidence="1">
    <location>
        <begin position="9"/>
        <end position="48"/>
    </location>
</feature>
<feature type="region of interest" description="Disordered" evidence="1">
    <location>
        <begin position="1"/>
        <end position="161"/>
    </location>
</feature>
<dbReference type="PANTHER" id="PTHR34706:SF2">
    <property type="entry name" value="RFEF"/>
    <property type="match status" value="1"/>
</dbReference>
<dbReference type="InterPro" id="IPR036465">
    <property type="entry name" value="vWFA_dom_sf"/>
</dbReference>
<proteinExistence type="predicted"/>
<name>A0A0E9NI45_SAICN</name>
<comment type="caution">
    <text evidence="2">The sequence shown here is derived from an EMBL/GenBank/DDBJ whole genome shotgun (WGS) entry which is preliminary data.</text>
</comment>
<sequence length="438" mass="46327">MGLANKLNAAKTGAPAAGGMPPAAAGAPQQSYGAAPTTGYNPYAAQQQPPAPAQGGYGQPQPPQYGQPGSQNPQQYGTTTSVQQPGYNAGSKPPQYGAPQGQGQYGAPQGAPQGQGYGAPPGPPPGQQQQPPYGAPPQGQYGAPPGPPPSQQYGGGGGGANKVVADNLRRLVRENKLEMFYPPQRLEQVIARASSIPYQQLSANWGIPAEIAYDLAGLALYDVVIYCDDSGSMRAEEGGERVDDLKLILGRVADVTQMFDDDGITIRFMNSRDVQGDNVKSSAQAQSLVDRVRFSGITPLATQLDAKVLQPLVLGPLRSRGLPKPVLIITITDGEPVGEPKDRLKQVILSAHQQIVQSGFSPGAIAFQFAQVGKDMRAQAFLSELDRDQRVGSLVDAISYYELEAEEMSKKGVELTPELWLVKLCVGGIDSSYDEQDE</sequence>
<gene>
    <name evidence="2" type="ORF">G7K_3244-t2</name>
</gene>
<evidence type="ECO:0000313" key="2">
    <source>
        <dbReference type="EMBL" id="GAO49085.1"/>
    </source>
</evidence>
<dbReference type="AlphaFoldDB" id="A0A0E9NI45"/>
<dbReference type="Proteomes" id="UP000033140">
    <property type="component" value="Unassembled WGS sequence"/>
</dbReference>
<accession>A0A0E9NI45</accession>
<evidence type="ECO:0000313" key="3">
    <source>
        <dbReference type="Proteomes" id="UP000033140"/>
    </source>
</evidence>
<dbReference type="EMBL" id="BACD03000019">
    <property type="protein sequence ID" value="GAO49085.1"/>
    <property type="molecule type" value="Genomic_DNA"/>
</dbReference>
<reference evidence="2 3" key="1">
    <citation type="journal article" date="2011" name="J. Gen. Appl. Microbiol.">
        <title>Draft genome sequencing of the enigmatic yeast Saitoella complicata.</title>
        <authorList>
            <person name="Nishida H."/>
            <person name="Hamamoto M."/>
            <person name="Sugiyama J."/>
        </authorList>
    </citation>
    <scope>NUCLEOTIDE SEQUENCE [LARGE SCALE GENOMIC DNA]</scope>
    <source>
        <strain evidence="2 3">NRRL Y-17804</strain>
    </source>
</reference>
<dbReference type="PANTHER" id="PTHR34706">
    <property type="entry name" value="SLR1338 PROTEIN"/>
    <property type="match status" value="1"/>
</dbReference>
<dbReference type="SUPFAM" id="SSF53300">
    <property type="entry name" value="vWA-like"/>
    <property type="match status" value="1"/>
</dbReference>
<reference evidence="2 3" key="2">
    <citation type="journal article" date="2014" name="J. Gen. Appl. Microbiol.">
        <title>The early diverging ascomycetous budding yeast Saitoella complicata has three histone deacetylases belonging to the Clr6, Hos2, and Rpd3 lineages.</title>
        <authorList>
            <person name="Nishida H."/>
            <person name="Matsumoto T."/>
            <person name="Kondo S."/>
            <person name="Hamamoto M."/>
            <person name="Yoshikawa H."/>
        </authorList>
    </citation>
    <scope>NUCLEOTIDE SEQUENCE [LARGE SCALE GENOMIC DNA]</scope>
    <source>
        <strain evidence="2 3">NRRL Y-17804</strain>
    </source>
</reference>
<feature type="compositionally biased region" description="Low complexity" evidence="1">
    <location>
        <begin position="66"/>
        <end position="77"/>
    </location>
</feature>